<keyword evidence="1" id="KW-0472">Membrane</keyword>
<keyword evidence="3" id="KW-1185">Reference proteome</keyword>
<feature type="transmembrane region" description="Helical" evidence="1">
    <location>
        <begin position="68"/>
        <end position="86"/>
    </location>
</feature>
<dbReference type="RefSeq" id="WP_104433599.1">
    <property type="nucleotide sequence ID" value="NZ_PTJD01000010.1"/>
</dbReference>
<name>A0A2S6IGQ9_9ACTN</name>
<dbReference type="AlphaFoldDB" id="A0A2S6IGQ9"/>
<evidence type="ECO:0000256" key="1">
    <source>
        <dbReference type="SAM" id="Phobius"/>
    </source>
</evidence>
<comment type="caution">
    <text evidence="2">The sequence shown here is derived from an EMBL/GenBank/DDBJ whole genome shotgun (WGS) entry which is preliminary data.</text>
</comment>
<protein>
    <submittedName>
        <fullName evidence="2">Uncharacterized protein</fullName>
    </submittedName>
</protein>
<keyword evidence="1" id="KW-1133">Transmembrane helix</keyword>
<feature type="transmembrane region" description="Helical" evidence="1">
    <location>
        <begin position="30"/>
        <end position="48"/>
    </location>
</feature>
<organism evidence="2 3">
    <name type="scientific">Kineococcus xinjiangensis</name>
    <dbReference type="NCBI Taxonomy" id="512762"/>
    <lineage>
        <taxon>Bacteria</taxon>
        <taxon>Bacillati</taxon>
        <taxon>Actinomycetota</taxon>
        <taxon>Actinomycetes</taxon>
        <taxon>Kineosporiales</taxon>
        <taxon>Kineosporiaceae</taxon>
        <taxon>Kineococcus</taxon>
    </lineage>
</organism>
<accession>A0A2S6IGQ9</accession>
<keyword evidence="1" id="KW-0812">Transmembrane</keyword>
<dbReference type="OrthoDB" id="5182617at2"/>
<feature type="transmembrane region" description="Helical" evidence="1">
    <location>
        <begin position="130"/>
        <end position="154"/>
    </location>
</feature>
<dbReference type="Proteomes" id="UP000239485">
    <property type="component" value="Unassembled WGS sequence"/>
</dbReference>
<evidence type="ECO:0000313" key="3">
    <source>
        <dbReference type="Proteomes" id="UP000239485"/>
    </source>
</evidence>
<feature type="transmembrane region" description="Helical" evidence="1">
    <location>
        <begin position="98"/>
        <end position="118"/>
    </location>
</feature>
<evidence type="ECO:0000313" key="2">
    <source>
        <dbReference type="EMBL" id="PPK93381.1"/>
    </source>
</evidence>
<sequence length="176" mass="18731">MSTAGTPGVSSYNDTVGAFRPHESRRARSTGLAVAAAGILVFNVAPFLNWVDPNSEDNPRTGYESDSLVPFIAYLGLGLLVAMAYAFKRARRGQHRGLTLTSMATGIAATLWCTAYAFNPMGGMERGDDVSAQFGIFVGILGAALWAIGSGLLAKEIEGDDDERTDAHTRDGSRNR</sequence>
<reference evidence="2 3" key="1">
    <citation type="submission" date="2018-02" db="EMBL/GenBank/DDBJ databases">
        <title>Genomic Encyclopedia of Archaeal and Bacterial Type Strains, Phase II (KMG-II): from individual species to whole genera.</title>
        <authorList>
            <person name="Goeker M."/>
        </authorList>
    </citation>
    <scope>NUCLEOTIDE SEQUENCE [LARGE SCALE GENOMIC DNA]</scope>
    <source>
        <strain evidence="2 3">DSM 22857</strain>
    </source>
</reference>
<dbReference type="EMBL" id="PTJD01000010">
    <property type="protein sequence ID" value="PPK93381.1"/>
    <property type="molecule type" value="Genomic_DNA"/>
</dbReference>
<gene>
    <name evidence="2" type="ORF">CLV92_1109</name>
</gene>
<proteinExistence type="predicted"/>